<dbReference type="InterPro" id="IPR000276">
    <property type="entry name" value="GPCR_Rhodpsn"/>
</dbReference>
<keyword evidence="12" id="KW-1185">Reference proteome</keyword>
<dbReference type="Gene3D" id="1.20.1070.10">
    <property type="entry name" value="Rhodopsin 7-helix transmembrane proteins"/>
    <property type="match status" value="1"/>
</dbReference>
<name>A0A6P8IGD8_ACTTE</name>
<keyword evidence="7" id="KW-0675">Receptor</keyword>
<proteinExistence type="predicted"/>
<feature type="transmembrane region" description="Helical" evidence="10">
    <location>
        <begin position="172"/>
        <end position="191"/>
    </location>
</feature>
<evidence type="ECO:0000256" key="2">
    <source>
        <dbReference type="ARBA" id="ARBA00022475"/>
    </source>
</evidence>
<dbReference type="GeneID" id="116300945"/>
<dbReference type="KEGG" id="aten:116300945"/>
<keyword evidence="8" id="KW-0325">Glycoprotein</keyword>
<evidence type="ECO:0000313" key="13">
    <source>
        <dbReference type="RefSeq" id="XP_031565781.1"/>
    </source>
</evidence>
<protein>
    <submittedName>
        <fullName evidence="13">Prostacyclin receptor-like</fullName>
    </submittedName>
</protein>
<dbReference type="GO" id="GO:0007204">
    <property type="term" value="P:positive regulation of cytosolic calcium ion concentration"/>
    <property type="evidence" value="ECO:0007669"/>
    <property type="project" value="TreeGrafter"/>
</dbReference>
<reference evidence="13" key="1">
    <citation type="submission" date="2025-08" db="UniProtKB">
        <authorList>
            <consortium name="RefSeq"/>
        </authorList>
    </citation>
    <scope>IDENTIFICATION</scope>
    <source>
        <tissue evidence="13">Tentacle</tissue>
    </source>
</reference>
<dbReference type="SUPFAM" id="SSF81321">
    <property type="entry name" value="Family A G protein-coupled receptor-like"/>
    <property type="match status" value="1"/>
</dbReference>
<dbReference type="InterPro" id="IPR008365">
    <property type="entry name" value="Prostanoid_rcpt"/>
</dbReference>
<dbReference type="PANTHER" id="PTHR11866">
    <property type="entry name" value="G-PROTEIN COUPLED RECEPTOR FAMILY 1 MEMBER"/>
    <property type="match status" value="1"/>
</dbReference>
<sequence>MAIDRTVSLCKPFFYKTAASPSLARAICVAIVTICLLVASLPFMGIGNYILSQTGSYVCHIDLYSSSPKDRVFIIILGLIAVAVVTTMLTSNIVVFYLVWKLKKSVCRIFPLELNRNSRRKNNKCIAAKKEQQMAQFVASVSLIFLLTWLPLTVRLFCNYFEVLPNKTLDLVAMKIALSGFIANPFAYVLFRNIFKRTLKRSFSQIQTGIGNKINVKPQSNKIFHIKVSRIHRENSTVEPSKFVTDMQHAT</sequence>
<evidence type="ECO:0000256" key="1">
    <source>
        <dbReference type="ARBA" id="ARBA00004651"/>
    </source>
</evidence>
<feature type="domain" description="G-protein coupled receptors family 1 profile" evidence="11">
    <location>
        <begin position="1"/>
        <end position="188"/>
    </location>
</feature>
<dbReference type="PANTHER" id="PTHR11866:SF16">
    <property type="entry name" value="PROSTAGLANDIN E2 RECEPTOR EP4 SUBTYPE-LIKE PROTEIN"/>
    <property type="match status" value="1"/>
</dbReference>
<dbReference type="Proteomes" id="UP000515163">
    <property type="component" value="Unplaced"/>
</dbReference>
<evidence type="ECO:0000256" key="4">
    <source>
        <dbReference type="ARBA" id="ARBA00022989"/>
    </source>
</evidence>
<keyword evidence="3 10" id="KW-0812">Transmembrane</keyword>
<feature type="transmembrane region" description="Helical" evidence="10">
    <location>
        <begin position="71"/>
        <end position="100"/>
    </location>
</feature>
<organism evidence="12 13">
    <name type="scientific">Actinia tenebrosa</name>
    <name type="common">Australian red waratah sea anemone</name>
    <dbReference type="NCBI Taxonomy" id="6105"/>
    <lineage>
        <taxon>Eukaryota</taxon>
        <taxon>Metazoa</taxon>
        <taxon>Cnidaria</taxon>
        <taxon>Anthozoa</taxon>
        <taxon>Hexacorallia</taxon>
        <taxon>Actiniaria</taxon>
        <taxon>Actiniidae</taxon>
        <taxon>Actinia</taxon>
    </lineage>
</organism>
<keyword evidence="4 10" id="KW-1133">Transmembrane helix</keyword>
<dbReference type="Pfam" id="PF00001">
    <property type="entry name" value="7tm_1"/>
    <property type="match status" value="1"/>
</dbReference>
<evidence type="ECO:0000256" key="3">
    <source>
        <dbReference type="ARBA" id="ARBA00022692"/>
    </source>
</evidence>
<evidence type="ECO:0000256" key="6">
    <source>
        <dbReference type="ARBA" id="ARBA00023136"/>
    </source>
</evidence>
<evidence type="ECO:0000256" key="8">
    <source>
        <dbReference type="ARBA" id="ARBA00023180"/>
    </source>
</evidence>
<dbReference type="GO" id="GO:0007189">
    <property type="term" value="P:adenylate cyclase-activating G protein-coupled receptor signaling pathway"/>
    <property type="evidence" value="ECO:0007669"/>
    <property type="project" value="TreeGrafter"/>
</dbReference>
<dbReference type="OrthoDB" id="5959154at2759"/>
<keyword evidence="5" id="KW-0297">G-protein coupled receptor</keyword>
<evidence type="ECO:0000259" key="11">
    <source>
        <dbReference type="PROSITE" id="PS50262"/>
    </source>
</evidence>
<dbReference type="GO" id="GO:0005886">
    <property type="term" value="C:plasma membrane"/>
    <property type="evidence" value="ECO:0007669"/>
    <property type="project" value="UniProtKB-SubCell"/>
</dbReference>
<evidence type="ECO:0000256" key="5">
    <source>
        <dbReference type="ARBA" id="ARBA00023040"/>
    </source>
</evidence>
<evidence type="ECO:0000256" key="9">
    <source>
        <dbReference type="ARBA" id="ARBA00023224"/>
    </source>
</evidence>
<accession>A0A6P8IGD8</accession>
<keyword evidence="9" id="KW-0807">Transducer</keyword>
<dbReference type="RefSeq" id="XP_031565781.1">
    <property type="nucleotide sequence ID" value="XM_031709921.1"/>
</dbReference>
<keyword evidence="6 10" id="KW-0472">Membrane</keyword>
<feature type="transmembrane region" description="Helical" evidence="10">
    <location>
        <begin position="26"/>
        <end position="51"/>
    </location>
</feature>
<gene>
    <name evidence="13" type="primary">LOC116300945</name>
</gene>
<dbReference type="InParanoid" id="A0A6P8IGD8"/>
<keyword evidence="2" id="KW-1003">Cell membrane</keyword>
<evidence type="ECO:0000256" key="10">
    <source>
        <dbReference type="SAM" id="Phobius"/>
    </source>
</evidence>
<comment type="subcellular location">
    <subcellularLocation>
        <location evidence="1">Cell membrane</location>
        <topology evidence="1">Multi-pass membrane protein</topology>
    </subcellularLocation>
</comment>
<feature type="transmembrane region" description="Helical" evidence="10">
    <location>
        <begin position="134"/>
        <end position="152"/>
    </location>
</feature>
<dbReference type="AlphaFoldDB" id="A0A6P8IGD8"/>
<dbReference type="PROSITE" id="PS50262">
    <property type="entry name" value="G_PROTEIN_RECEP_F1_2"/>
    <property type="match status" value="1"/>
</dbReference>
<dbReference type="InterPro" id="IPR017452">
    <property type="entry name" value="GPCR_Rhodpsn_7TM"/>
</dbReference>
<evidence type="ECO:0000313" key="12">
    <source>
        <dbReference type="Proteomes" id="UP000515163"/>
    </source>
</evidence>
<evidence type="ECO:0000256" key="7">
    <source>
        <dbReference type="ARBA" id="ARBA00023170"/>
    </source>
</evidence>
<dbReference type="GO" id="GO:0004930">
    <property type="term" value="F:G protein-coupled receptor activity"/>
    <property type="evidence" value="ECO:0007669"/>
    <property type="project" value="UniProtKB-KW"/>
</dbReference>